<reference evidence="1 2" key="1">
    <citation type="submission" date="2021-07" db="EMBL/GenBank/DDBJ databases">
        <authorList>
            <person name="Palmer J.M."/>
        </authorList>
    </citation>
    <scope>NUCLEOTIDE SEQUENCE [LARGE SCALE GENOMIC DNA]</scope>
    <source>
        <strain evidence="1 2">AT_MEX2019</strain>
        <tissue evidence="1">Muscle</tissue>
    </source>
</reference>
<dbReference type="Proteomes" id="UP001345963">
    <property type="component" value="Unassembled WGS sequence"/>
</dbReference>
<organism evidence="1 2">
    <name type="scientific">Ataeniobius toweri</name>
    <dbReference type="NCBI Taxonomy" id="208326"/>
    <lineage>
        <taxon>Eukaryota</taxon>
        <taxon>Metazoa</taxon>
        <taxon>Chordata</taxon>
        <taxon>Craniata</taxon>
        <taxon>Vertebrata</taxon>
        <taxon>Euteleostomi</taxon>
        <taxon>Actinopterygii</taxon>
        <taxon>Neopterygii</taxon>
        <taxon>Teleostei</taxon>
        <taxon>Neoteleostei</taxon>
        <taxon>Acanthomorphata</taxon>
        <taxon>Ovalentaria</taxon>
        <taxon>Atherinomorphae</taxon>
        <taxon>Cyprinodontiformes</taxon>
        <taxon>Goodeidae</taxon>
        <taxon>Ataeniobius</taxon>
    </lineage>
</organism>
<evidence type="ECO:0000313" key="1">
    <source>
        <dbReference type="EMBL" id="MED6251586.1"/>
    </source>
</evidence>
<protein>
    <submittedName>
        <fullName evidence="1">Uncharacterized protein</fullName>
    </submittedName>
</protein>
<dbReference type="EMBL" id="JAHUTI010060018">
    <property type="protein sequence ID" value="MED6251586.1"/>
    <property type="molecule type" value="Genomic_DNA"/>
</dbReference>
<gene>
    <name evidence="1" type="ORF">ATANTOWER_000126</name>
</gene>
<name>A0ABU7BLP8_9TELE</name>
<sequence>MGKRKSDLHNPDQPRSPLTSLLNTITDNLTRFHTSATSPHPSSCGATSRGVLWPPVAALQSSLSVRQQVCHNSANKLPPTLIVETASCHGDRLNEASILPPHLLQMASRGWMHATNNNNRPDEFFFVLCSAVAIQLNK</sequence>
<proteinExistence type="predicted"/>
<keyword evidence="2" id="KW-1185">Reference proteome</keyword>
<accession>A0ABU7BLP8</accession>
<evidence type="ECO:0000313" key="2">
    <source>
        <dbReference type="Proteomes" id="UP001345963"/>
    </source>
</evidence>
<comment type="caution">
    <text evidence="1">The sequence shown here is derived from an EMBL/GenBank/DDBJ whole genome shotgun (WGS) entry which is preliminary data.</text>
</comment>